<dbReference type="Proteomes" id="UP000664701">
    <property type="component" value="Chromosome"/>
</dbReference>
<accession>A0ABZ2SKM7</accession>
<evidence type="ECO:0000313" key="2">
    <source>
        <dbReference type="EMBL" id="WYJ76047.1"/>
    </source>
</evidence>
<evidence type="ECO:0000256" key="1">
    <source>
        <dbReference type="SAM" id="Phobius"/>
    </source>
</evidence>
<feature type="transmembrane region" description="Helical" evidence="1">
    <location>
        <begin position="50"/>
        <end position="70"/>
    </location>
</feature>
<dbReference type="RefSeq" id="WP_207942244.1">
    <property type="nucleotide sequence ID" value="NZ_CP147251.1"/>
</dbReference>
<protein>
    <recommendedName>
        <fullName evidence="4">Integral membrane protein</fullName>
    </recommendedName>
</protein>
<reference evidence="2 3" key="1">
    <citation type="submission" date="2024-03" db="EMBL/GenBank/DDBJ databases">
        <title>The Genome Sequence of Enterococcus sp. DIV2402.</title>
        <authorList>
            <consortium name="The Broad Institute Genomics Platform"/>
            <consortium name="The Broad Institute Microbial Omics Core"/>
            <consortium name="The Broad Institute Genomic Center for Infectious Diseases"/>
            <person name="Earl A."/>
            <person name="Manson A."/>
            <person name="Gilmore M."/>
            <person name="Schwartman J."/>
            <person name="Shea T."/>
            <person name="Abouelleil A."/>
            <person name="Cao P."/>
            <person name="Chapman S."/>
            <person name="Cusick C."/>
            <person name="Young S."/>
            <person name="Neafsey D."/>
            <person name="Nusbaum C."/>
            <person name="Birren B."/>
        </authorList>
    </citation>
    <scope>NUCLEOTIDE SEQUENCE [LARGE SCALE GENOMIC DNA]</scope>
    <source>
        <strain evidence="2 3">DIV2402</strain>
    </source>
</reference>
<feature type="transmembrane region" description="Helical" evidence="1">
    <location>
        <begin position="12"/>
        <end position="30"/>
    </location>
</feature>
<dbReference type="EMBL" id="CP147251">
    <property type="protein sequence ID" value="WYJ76047.1"/>
    <property type="molecule type" value="Genomic_DNA"/>
</dbReference>
<keyword evidence="3" id="KW-1185">Reference proteome</keyword>
<proteinExistence type="predicted"/>
<keyword evidence="1" id="KW-1133">Transmembrane helix</keyword>
<gene>
    <name evidence="2" type="ORF">DOK78_000664</name>
</gene>
<organism evidence="2 3">
    <name type="scientific">Candidatus Enterococcus lowellii</name>
    <dbReference type="NCBI Taxonomy" id="2230877"/>
    <lineage>
        <taxon>Bacteria</taxon>
        <taxon>Bacillati</taxon>
        <taxon>Bacillota</taxon>
        <taxon>Bacilli</taxon>
        <taxon>Lactobacillales</taxon>
        <taxon>Enterococcaceae</taxon>
        <taxon>Enterococcus</taxon>
    </lineage>
</organism>
<feature type="transmembrane region" description="Helical" evidence="1">
    <location>
        <begin position="82"/>
        <end position="115"/>
    </location>
</feature>
<sequence length="124" mass="13871">MSRKQERLLIKIMGIWQIIDGLITIIYYGIFQSGSGLLGLKPAVYPSGYMLIITGFGSLLMALGIINLLLSKRYIKDNQVHWQVGFFLLFESILSYIILDFVSVAIGMTATIILLAKNKSLKVN</sequence>
<keyword evidence="1" id="KW-0812">Transmembrane</keyword>
<evidence type="ECO:0008006" key="4">
    <source>
        <dbReference type="Google" id="ProtNLM"/>
    </source>
</evidence>
<evidence type="ECO:0000313" key="3">
    <source>
        <dbReference type="Proteomes" id="UP000664701"/>
    </source>
</evidence>
<keyword evidence="1" id="KW-0472">Membrane</keyword>
<name>A0ABZ2SKM7_9ENTE</name>